<evidence type="ECO:0000313" key="2">
    <source>
        <dbReference type="EMBL" id="PIT01003.1"/>
    </source>
</evidence>
<dbReference type="InterPro" id="IPR010994">
    <property type="entry name" value="RuvA_2-like"/>
</dbReference>
<feature type="chain" id="PRO_5014798743" description="Helix-hairpin-helix domain-containing protein" evidence="1">
    <location>
        <begin position="23"/>
        <end position="107"/>
    </location>
</feature>
<dbReference type="EMBL" id="LFJC01000003">
    <property type="protein sequence ID" value="PIT01003.1"/>
    <property type="molecule type" value="Genomic_DNA"/>
</dbReference>
<dbReference type="Pfam" id="PF12836">
    <property type="entry name" value="HHH_3"/>
    <property type="match status" value="1"/>
</dbReference>
<evidence type="ECO:0008006" key="4">
    <source>
        <dbReference type="Google" id="ProtNLM"/>
    </source>
</evidence>
<sequence length="107" mass="11642">MPLKFACLALAIVGALSVAAFAQSSTRSQNAIDGSGMPPTEFGQLKKVDLNIATAAELRKLPRLSPGSVTAIIESRKKSNFKDWTDFVNRRLVPHFAQDEIRSLVTI</sequence>
<evidence type="ECO:0000313" key="3">
    <source>
        <dbReference type="Proteomes" id="UP000228930"/>
    </source>
</evidence>
<keyword evidence="3" id="KW-1185">Reference proteome</keyword>
<reference evidence="2 3" key="1">
    <citation type="submission" date="2015-06" db="EMBL/GenBank/DDBJ databases">
        <title>Comparative genome analysis of nirS-carrying Bradyrhizobium sp. strains.</title>
        <authorList>
            <person name="Ishii S."/>
            <person name="Jang J."/>
            <person name="Nishizawa T."/>
            <person name="Senoo K."/>
        </authorList>
    </citation>
    <scope>NUCLEOTIDE SEQUENCE [LARGE SCALE GENOMIC DNA]</scope>
    <source>
        <strain evidence="2 3">TSA1</strain>
    </source>
</reference>
<protein>
    <recommendedName>
        <fullName evidence="4">Helix-hairpin-helix domain-containing protein</fullName>
    </recommendedName>
</protein>
<accession>A0A2M6U8T7</accession>
<dbReference type="Gene3D" id="1.10.150.320">
    <property type="entry name" value="Photosystem II 12 kDa extrinsic protein"/>
    <property type="match status" value="1"/>
</dbReference>
<keyword evidence="1" id="KW-0732">Signal</keyword>
<dbReference type="AlphaFoldDB" id="A0A2M6U8T7"/>
<gene>
    <name evidence="2" type="ORF">TSA1_09725</name>
</gene>
<name>A0A2M6U8T7_9BRAD</name>
<organism evidence="2 3">
    <name type="scientific">Bradyrhizobium nitroreducens</name>
    <dbReference type="NCBI Taxonomy" id="709803"/>
    <lineage>
        <taxon>Bacteria</taxon>
        <taxon>Pseudomonadati</taxon>
        <taxon>Pseudomonadota</taxon>
        <taxon>Alphaproteobacteria</taxon>
        <taxon>Hyphomicrobiales</taxon>
        <taxon>Nitrobacteraceae</taxon>
        <taxon>Bradyrhizobium</taxon>
    </lineage>
</organism>
<proteinExistence type="predicted"/>
<comment type="caution">
    <text evidence="2">The sequence shown here is derived from an EMBL/GenBank/DDBJ whole genome shotgun (WGS) entry which is preliminary data.</text>
</comment>
<dbReference type="SUPFAM" id="SSF47781">
    <property type="entry name" value="RuvA domain 2-like"/>
    <property type="match status" value="1"/>
</dbReference>
<dbReference type="Proteomes" id="UP000228930">
    <property type="component" value="Unassembled WGS sequence"/>
</dbReference>
<evidence type="ECO:0000256" key="1">
    <source>
        <dbReference type="SAM" id="SignalP"/>
    </source>
</evidence>
<feature type="signal peptide" evidence="1">
    <location>
        <begin position="1"/>
        <end position="22"/>
    </location>
</feature>